<name>A0A3E0I5D9_9PSEU</name>
<keyword evidence="2" id="KW-0597">Phosphoprotein</keyword>
<dbReference type="RefSeq" id="WP_116173082.1">
    <property type="nucleotide sequence ID" value="NZ_CP144375.1"/>
</dbReference>
<evidence type="ECO:0000256" key="1">
    <source>
        <dbReference type="ARBA" id="ARBA00022450"/>
    </source>
</evidence>
<protein>
    <submittedName>
        <fullName evidence="4">Acyl carrier protein</fullName>
    </submittedName>
</protein>
<dbReference type="Proteomes" id="UP000256269">
    <property type="component" value="Unassembled WGS sequence"/>
</dbReference>
<keyword evidence="5" id="KW-1185">Reference proteome</keyword>
<evidence type="ECO:0000313" key="5">
    <source>
        <dbReference type="Proteomes" id="UP000256269"/>
    </source>
</evidence>
<gene>
    <name evidence="4" type="ORF">BCF44_102203</name>
</gene>
<dbReference type="InterPro" id="IPR009081">
    <property type="entry name" value="PP-bd_ACP"/>
</dbReference>
<dbReference type="Gene3D" id="1.10.1200.10">
    <property type="entry name" value="ACP-like"/>
    <property type="match status" value="1"/>
</dbReference>
<evidence type="ECO:0000259" key="3">
    <source>
        <dbReference type="PROSITE" id="PS50075"/>
    </source>
</evidence>
<feature type="domain" description="Carrier" evidence="3">
    <location>
        <begin position="1"/>
        <end position="78"/>
    </location>
</feature>
<dbReference type="InterPro" id="IPR036736">
    <property type="entry name" value="ACP-like_sf"/>
</dbReference>
<sequence length="82" mass="9058">MWDARFEEVLRPYLPFLPADEPLTPESSLRDLGLDSLGTVELLGALEHEFGVRFVDDALSLETFANAGVLWAALDNLLKQAA</sequence>
<dbReference type="Pfam" id="PF00550">
    <property type="entry name" value="PP-binding"/>
    <property type="match status" value="1"/>
</dbReference>
<evidence type="ECO:0000313" key="4">
    <source>
        <dbReference type="EMBL" id="REH53974.1"/>
    </source>
</evidence>
<dbReference type="AlphaFoldDB" id="A0A3E0I5D9"/>
<dbReference type="PROSITE" id="PS50075">
    <property type="entry name" value="CARRIER"/>
    <property type="match status" value="1"/>
</dbReference>
<dbReference type="PROSITE" id="PS00012">
    <property type="entry name" value="PHOSPHOPANTETHEINE"/>
    <property type="match status" value="1"/>
</dbReference>
<reference evidence="4 5" key="1">
    <citation type="submission" date="2018-08" db="EMBL/GenBank/DDBJ databases">
        <title>Genomic Encyclopedia of Archaeal and Bacterial Type Strains, Phase II (KMG-II): from individual species to whole genera.</title>
        <authorList>
            <person name="Goeker M."/>
        </authorList>
    </citation>
    <scope>NUCLEOTIDE SEQUENCE [LARGE SCALE GENOMIC DNA]</scope>
    <source>
        <strain evidence="4 5">DSM 45791</strain>
    </source>
</reference>
<proteinExistence type="predicted"/>
<dbReference type="OrthoDB" id="3395095at2"/>
<accession>A0A3E0I5D9</accession>
<evidence type="ECO:0000256" key="2">
    <source>
        <dbReference type="ARBA" id="ARBA00022553"/>
    </source>
</evidence>
<organism evidence="4 5">
    <name type="scientific">Kutzneria buriramensis</name>
    <dbReference type="NCBI Taxonomy" id="1045776"/>
    <lineage>
        <taxon>Bacteria</taxon>
        <taxon>Bacillati</taxon>
        <taxon>Actinomycetota</taxon>
        <taxon>Actinomycetes</taxon>
        <taxon>Pseudonocardiales</taxon>
        <taxon>Pseudonocardiaceae</taxon>
        <taxon>Kutzneria</taxon>
    </lineage>
</organism>
<keyword evidence="1" id="KW-0596">Phosphopantetheine</keyword>
<dbReference type="InterPro" id="IPR006162">
    <property type="entry name" value="Ppantetheine_attach_site"/>
</dbReference>
<comment type="caution">
    <text evidence="4">The sequence shown here is derived from an EMBL/GenBank/DDBJ whole genome shotgun (WGS) entry which is preliminary data.</text>
</comment>
<dbReference type="SUPFAM" id="SSF47336">
    <property type="entry name" value="ACP-like"/>
    <property type="match status" value="1"/>
</dbReference>
<dbReference type="EMBL" id="QUNO01000002">
    <property type="protein sequence ID" value="REH53974.1"/>
    <property type="molecule type" value="Genomic_DNA"/>
</dbReference>